<reference evidence="1" key="1">
    <citation type="journal article" date="2014" name="Nat. Commun.">
        <title>The tobacco genome sequence and its comparison with those of tomato and potato.</title>
        <authorList>
            <person name="Sierro N."/>
            <person name="Battey J.N."/>
            <person name="Ouadi S."/>
            <person name="Bakaher N."/>
            <person name="Bovet L."/>
            <person name="Willig A."/>
            <person name="Goepfert S."/>
            <person name="Peitsch M.C."/>
            <person name="Ivanov N.V."/>
        </authorList>
    </citation>
    <scope>NUCLEOTIDE SEQUENCE [LARGE SCALE GENOMIC DNA]</scope>
</reference>
<sequence>MFKVEVNSSNNQNKDVVLRVVTLTDDEKIIKKYIPSPQEETFKDPDFNNNEVIQEDNEITDSTEDNELIDVAHTSAKIGLTNFVAVVEEDSNAQLSGNKIKRIFTLIIDSLHLPPGMDHKLLRSFSIKNQKIPLSIPSKYTIQNQKRRKKTFVTKDMRIHHIEPSNNTNYSVGSEERVPPLSDITNDMQINYLLPDLNTIPIWQGAYSDNILPDLNDTPTEKDVQMHNSLPDLNETSIMQDVDVECDEIYTEDYWDIGDATYKCEKCGALFWYEERIRKHYNSKKPIFTMCCDRGKIKLLDLKKPPEVLKVAIFEKILGVITLSSHLRQWGVRLMSLSTRKEGQERSKVDVSINQKRGPRTFRLCGQNYHQIGSLLPPKGSTPKFAQLYIYDTENEVTNRINAFSRGQDINKLHAEIVSDLKQTLDDNNVLAKTFRMVRDRFQENIDSNVKLRLIGKRGTDGRRYNLPTIPEVDALVVGDFEVSGSDRDIIIETQSGQLQRINELNAAHLGLQYPLLFPYGEDGYREDIPLSHDDESSRGRQCVSMREFFAYRIQERKDEVPTIVSSGRLFQQFLVDGYTMIESSRLKFIRTHQKQLRVDSYKVPADAILHGDIDPSSQGKRIILPSSFTGGARYMVQNYQDAMAICKWAGYPDLFITFTCNPKWPEITRFVERRNLNPEDRPDILSRVFKIKLDHLIKDLRDNQVFGQVKALIYTIEFQKRRLPHAHILLFLHEYNKFPSASDIDRIISAEIQDKVDDPNYYNAVKNLMMHGPCGSARKSSPCMLNGRCTKHFPKKFVEATTVDEEGYPVYRRTDNGRTIMKNGIDFDNSTHDNGSSTVDEINMYYDCRYISPCEAAWRIFKFPIHHREPSVERLSFHFPNEQNVIFSDDDPIDNVANRPTVKESMFLGWIFFVTPGSGEIYYLRLLLNVIKGPTSYEQLRRINNHDYLIFRDACYALGLLDDDKEYVDAIKELKELKYSTPDQCLDMLFYNKLMISVELTTYELKNCYLKKLDKILKSCGKSFNDFPTMPRPYYNEEEFDGANRLINEELHYNRRSLTQEHEQLVMKLTVEQKSVYDKIISAVNEDKGGLFFLYGYGGTGKTFIWKTLSSSVRSKGDIVINVASSGIASLLLPGGRTAHSSFAIPLNPTEDSTCNIKQGSPLAKLIVKAKLIIWDEAPMMHKYCFEALDQTLRDILRFKDPSNLDRPFGGKTIVLGGGFRQILPVITKGTRQEIVKATLNSSYLWPHCQVLKLTTNMRLQENRSGADLDDFKQFSDWILAIGDGKIGCSIDGIEKVEIPDDLLIHNCDDPISGIVESTYSDFLRHFTDIKYLQERAILAPTLQMVESVNDYMVSLNNSQDNSYLSSDTICMSDHAFTSLEHVHTPEFLNSIKCSGIPNHSITLKVGVPVMLLRNIDQSSGLYNGARLIITRLGNRVIEAKVLSGKMVGDKVFIPRMTLTPSDARIPFKFQRRQFPVILSFAMTINKSQGQSLCNVGLFLKKPMFTHGQLYVALSRVTSRKRLKILCYDEDGKVTNEAINVVYKEVFRNLEDRSFE</sequence>
<evidence type="ECO:0000313" key="1">
    <source>
        <dbReference type="Proteomes" id="UP000790787"/>
    </source>
</evidence>
<accession>A0AC58RP63</accession>
<protein>
    <submittedName>
        <fullName evidence="2">Uncharacterized protein LOC107821134</fullName>
    </submittedName>
</protein>
<organism evidence="1 2">
    <name type="scientific">Nicotiana tabacum</name>
    <name type="common">Common tobacco</name>
    <dbReference type="NCBI Taxonomy" id="4097"/>
    <lineage>
        <taxon>Eukaryota</taxon>
        <taxon>Viridiplantae</taxon>
        <taxon>Streptophyta</taxon>
        <taxon>Embryophyta</taxon>
        <taxon>Tracheophyta</taxon>
        <taxon>Spermatophyta</taxon>
        <taxon>Magnoliopsida</taxon>
        <taxon>eudicotyledons</taxon>
        <taxon>Gunneridae</taxon>
        <taxon>Pentapetalae</taxon>
        <taxon>asterids</taxon>
        <taxon>lamiids</taxon>
        <taxon>Solanales</taxon>
        <taxon>Solanaceae</taxon>
        <taxon>Nicotianoideae</taxon>
        <taxon>Nicotianeae</taxon>
        <taxon>Nicotiana</taxon>
    </lineage>
</organism>
<gene>
    <name evidence="2" type="primary">LOC107821134</name>
</gene>
<name>A0AC58RP63_TOBAC</name>
<reference evidence="2" key="2">
    <citation type="submission" date="2025-08" db="UniProtKB">
        <authorList>
            <consortium name="RefSeq"/>
        </authorList>
    </citation>
    <scope>IDENTIFICATION</scope>
    <source>
        <tissue evidence="2">Leaf</tissue>
    </source>
</reference>
<dbReference type="Proteomes" id="UP000790787">
    <property type="component" value="Chromosome 7"/>
</dbReference>
<dbReference type="RefSeq" id="XP_075074508.1">
    <property type="nucleotide sequence ID" value="XM_075218407.1"/>
</dbReference>
<keyword evidence="1" id="KW-1185">Reference proteome</keyword>
<proteinExistence type="predicted"/>
<evidence type="ECO:0000313" key="2">
    <source>
        <dbReference type="RefSeq" id="XP_075074508.1"/>
    </source>
</evidence>